<evidence type="ECO:0000313" key="7">
    <source>
        <dbReference type="Proteomes" id="UP001207742"/>
    </source>
</evidence>
<dbReference type="SUPFAM" id="SSF47336">
    <property type="entry name" value="ACP-like"/>
    <property type="match status" value="2"/>
</dbReference>
<dbReference type="RefSeq" id="WP_264729739.1">
    <property type="nucleotide sequence ID" value="NZ_JAPDNR010000001.1"/>
</dbReference>
<dbReference type="InterPro" id="IPR045851">
    <property type="entry name" value="AMP-bd_C_sf"/>
</dbReference>
<dbReference type="InterPro" id="IPR009081">
    <property type="entry name" value="PP-bd_ACP"/>
</dbReference>
<dbReference type="SUPFAM" id="SSF52777">
    <property type="entry name" value="CoA-dependent acyltransferases"/>
    <property type="match status" value="4"/>
</dbReference>
<dbReference type="Pfam" id="PF00501">
    <property type="entry name" value="AMP-binding"/>
    <property type="match status" value="2"/>
</dbReference>
<name>A0ABT3IJS9_9BACT</name>
<evidence type="ECO:0000259" key="5">
    <source>
        <dbReference type="PROSITE" id="PS50075"/>
    </source>
</evidence>
<dbReference type="Pfam" id="PF00550">
    <property type="entry name" value="PP-binding"/>
    <property type="match status" value="2"/>
</dbReference>
<reference evidence="6 7" key="1">
    <citation type="submission" date="2022-10" db="EMBL/GenBank/DDBJ databases">
        <title>Chitinophaga nivalis PC15 sp. nov., isolated from Pyeongchang county, South Korea.</title>
        <authorList>
            <person name="Trinh H.N."/>
        </authorList>
    </citation>
    <scope>NUCLEOTIDE SEQUENCE [LARGE SCALE GENOMIC DNA]</scope>
    <source>
        <strain evidence="6 7">PC14</strain>
    </source>
</reference>
<organism evidence="6 7">
    <name type="scientific">Chitinophaga nivalis</name>
    <dbReference type="NCBI Taxonomy" id="2991709"/>
    <lineage>
        <taxon>Bacteria</taxon>
        <taxon>Pseudomonadati</taxon>
        <taxon>Bacteroidota</taxon>
        <taxon>Chitinophagia</taxon>
        <taxon>Chitinophagales</taxon>
        <taxon>Chitinophagaceae</taxon>
        <taxon>Chitinophaga</taxon>
    </lineage>
</organism>
<dbReference type="InterPro" id="IPR001242">
    <property type="entry name" value="Condensation_dom"/>
</dbReference>
<dbReference type="InterPro" id="IPR000873">
    <property type="entry name" value="AMP-dep_synth/lig_dom"/>
</dbReference>
<feature type="domain" description="Carrier" evidence="5">
    <location>
        <begin position="573"/>
        <end position="648"/>
    </location>
</feature>
<dbReference type="PROSITE" id="PS00012">
    <property type="entry name" value="PHOSPHOPANTETHEINE"/>
    <property type="match status" value="2"/>
</dbReference>
<dbReference type="Gene3D" id="3.40.50.12780">
    <property type="entry name" value="N-terminal domain of ligase-like"/>
    <property type="match status" value="1"/>
</dbReference>
<dbReference type="InterPro" id="IPR023213">
    <property type="entry name" value="CAT-like_dom_sf"/>
</dbReference>
<dbReference type="InterPro" id="IPR020845">
    <property type="entry name" value="AMP-binding_CS"/>
</dbReference>
<dbReference type="Gene3D" id="3.30.559.30">
    <property type="entry name" value="Nonribosomal peptide synthetase, condensation domain"/>
    <property type="match status" value="2"/>
</dbReference>
<comment type="cofactor">
    <cofactor evidence="1">
        <name>pantetheine 4'-phosphate</name>
        <dbReference type="ChEBI" id="CHEBI:47942"/>
    </cofactor>
</comment>
<gene>
    <name evidence="6" type="ORF">OL497_09970</name>
</gene>
<dbReference type="InterPro" id="IPR006162">
    <property type="entry name" value="Ppantetheine_attach_site"/>
</dbReference>
<dbReference type="SMART" id="SM00823">
    <property type="entry name" value="PKS_PP"/>
    <property type="match status" value="1"/>
</dbReference>
<dbReference type="InterPro" id="IPR020806">
    <property type="entry name" value="PKS_PP-bd"/>
</dbReference>
<dbReference type="NCBIfam" id="TIGR01733">
    <property type="entry name" value="AA-adenyl-dom"/>
    <property type="match status" value="1"/>
</dbReference>
<evidence type="ECO:0000256" key="3">
    <source>
        <dbReference type="ARBA" id="ARBA00022553"/>
    </source>
</evidence>
<evidence type="ECO:0000256" key="2">
    <source>
        <dbReference type="ARBA" id="ARBA00022450"/>
    </source>
</evidence>
<dbReference type="Gene3D" id="3.30.559.10">
    <property type="entry name" value="Chloramphenicol acetyltransferase-like domain"/>
    <property type="match status" value="2"/>
</dbReference>
<dbReference type="SUPFAM" id="SSF56801">
    <property type="entry name" value="Acetyl-CoA synthetase-like"/>
    <property type="match status" value="2"/>
</dbReference>
<feature type="domain" description="Carrier" evidence="5">
    <location>
        <begin position="1614"/>
        <end position="1688"/>
    </location>
</feature>
<dbReference type="InterPro" id="IPR036736">
    <property type="entry name" value="ACP-like_sf"/>
</dbReference>
<dbReference type="Proteomes" id="UP001207742">
    <property type="component" value="Unassembled WGS sequence"/>
</dbReference>
<dbReference type="Pfam" id="PF00668">
    <property type="entry name" value="Condensation"/>
    <property type="match status" value="2"/>
</dbReference>
<dbReference type="PROSITE" id="PS50075">
    <property type="entry name" value="CARRIER"/>
    <property type="match status" value="2"/>
</dbReference>
<dbReference type="Gene3D" id="3.30.300.30">
    <property type="match status" value="2"/>
</dbReference>
<dbReference type="NCBIfam" id="TIGR01720">
    <property type="entry name" value="NRPS-para261"/>
    <property type="match status" value="1"/>
</dbReference>
<protein>
    <submittedName>
        <fullName evidence="6">Amino acid adenylation domain-containing protein</fullName>
    </submittedName>
</protein>
<evidence type="ECO:0000256" key="4">
    <source>
        <dbReference type="SAM" id="Phobius"/>
    </source>
</evidence>
<sequence>MMPIDNLARILQERSQLKDKGVTFIERSNQEEFLSYHELYKAALHGLSYLQQAGMQPQDELVFQINDNKNFVIVFWACILGGIIPVPLSVGKKDDHRQKLFNIWPLLNRPRLIGNSQEIAQLAGFAAARGLDTLYAAMNACFLEETAALDYPDEGVLYPVVPEDIAFIQFSSGSTGQPKGVVLTHQNLMTNIRAISHAAAYTSDDRMLSWMPLTHDMGLIGFHLNPVYCGIQHYLMPPALFIRRPALWIDKVVEHKASIICSPNFGYNYLLRHWKEEPADWDLQHVRLIYNGAEPVSARQCAVFSTALKKYGLPEGAMRPVYGLAEASLAVSISRLNEPVSAIALDRDHLHVGNGIVEKEAGKGGVLFVQLGGPVLDCGLRIAADDDQELPPATIGHVQIKGDNVTGGYYNNPTATANAITADDWLRTGDIGFLRNGELYIIGRAKDILFVNGQNYYPHDIEAIMETVEGIELNKAAVTGYFNHDTQQEEILAFVLHRGTTAEFMPLAARVLATVNSRLGFALNQVVPVEDIPRTTSGKLQRFRLLEDYRNGVYNQVITEMKGLLAQAAASTQPTDDTGRRLLQLWQTVLQHNHIGIDQPFFEAGGNSLKAAELTMRVLEEFQVELSAEKFYTLPTIRQQAAVIDNSSKLNYILIPPVGKAAYYAASSAQKRLYYFWELNKTATAYNIPVAFLLQGKISIPQLETALRQLVARHETCSTIFEMQDIPVMVVKDDIPVALNCMACSMDELNEKLKSLVQPFDLNKGPLFRTQLISTGSDRHVLFLDFHHIISDGLSVYHFVRELLLLYNEEQLPDLPLQYRDYAAWEQNGPAVRRAAVQETYWLEQLQGELPLLELPADFPRPAIFSTKGERVAGSLDVATTARLKALAAANDCTLHVLLFTIYNILLSKYTGQSAIIAGIPVAGRRYPGLQELQGIFVNNLAILTRVQPTESFIGLLQQSSLQMKESLQHQDYLFETLLQQLELRREVSRNPLFDNMFVYQNMGFPRNPQDEFSITRHHFDTGYTKFDFSMEVFDEEEALVYIIEYATDLFRKDTIARIAGHFENLIQRVLAAPEQHVATLTLLSDYEYEEFIHKFNQTARAYAADSTMQAWFEKQVALSPDSIALVGEQETLTYRQLNDRANHLAGSLRKKGVVPDSIVAVLLRRSPELVISLLAILKAGGAFLPIDTDTPSQQIRYIVTNSRCKALITSDEAHVSLGEEKWQEAPLIIHIGHLQEEAGESPAPVNTARDMAYVIYTSGTTGNPKGVVIEHRSLMNYITWAAENYVRNETAAFPLFTSISFDLTITALFCPLITGNKLVIYDDGRSNSTLIERVILDNQVNIIKLTPSHLRIVRDSKLLLSNAPGNLKRLIIGGEDLDATLARDIYDKFGGQVELFNEYGPTEATVGCMIHGFDPEETATSVPIGVPAANTGIYILDEAMRPVPTGVAGELYIAGDGLAREYLFQPELTAAKFIPDPFRPDARLYKTGDLARRLPGGYIGFIGRRDQQAKINGYRVELGGIEQQLAGYPGVSHALVTLRTGKKQQPFLCAYYLADHPVDVTAWRSHLAERLPYYMIPAHFVLLEMIPLTKNGKINYEALPDPESVRELAAARPPANRIEAVSIAVWEDVLGEQNIQVTDNFFELGGDSIKAIQIASRLYEQGIQLKARSILTYHTIAQISIHATLTEDTARYEQGLVAGEKDLSPIEAWFFAQRFENPHYYNQSVLLQLKREPDKNILKEALQVLIRHHDSLRLNYHPAKQVLYYNNQLLEEPIAIDRFLLTQESDKPEDTSSSLFVSLKSTFDITTSLLLKVAIIQENTYSSLLFITAHHLLMDGISWRVLLEDLYTVYTALEKGERATLSGKTASLADWQRKLPAWTWAENLKEETAYWEAVTSTVFDIPQDEEPAAWLVKDAAKVTISLEEPATTFLVKEAHHVYHTDVNILLNTALALTLREWTGQHTLVTEQENHGRHLEDPDVSRTLGWFTVMYPLRLSLHGYTTGEHIKAVKEQIRAVPHKGMGYGILRSMNHPLDERTEPMTAVRFNYLGIFDSELDNDLFVYSGQAHGSEHDGHNHLTAKIELNAMIIRGILTIDIHYNTKAYHTATIDWFKQTLIQQLQEILHHIRHEDELHFTPSDFDAADLDQADLDALLA</sequence>
<keyword evidence="3" id="KW-0597">Phosphoprotein</keyword>
<feature type="transmembrane region" description="Helical" evidence="4">
    <location>
        <begin position="71"/>
        <end position="90"/>
    </location>
</feature>
<dbReference type="InterPro" id="IPR010060">
    <property type="entry name" value="NRPS_synth"/>
</dbReference>
<dbReference type="InterPro" id="IPR010071">
    <property type="entry name" value="AA_adenyl_dom"/>
</dbReference>
<evidence type="ECO:0000256" key="1">
    <source>
        <dbReference type="ARBA" id="ARBA00001957"/>
    </source>
</evidence>
<accession>A0ABT3IJS9</accession>
<dbReference type="InterPro" id="IPR042099">
    <property type="entry name" value="ANL_N_sf"/>
</dbReference>
<dbReference type="CDD" id="cd19531">
    <property type="entry name" value="LCL_NRPS-like"/>
    <property type="match status" value="1"/>
</dbReference>
<keyword evidence="4" id="KW-0812">Transmembrane</keyword>
<dbReference type="EMBL" id="JAPDNS010000001">
    <property type="protein sequence ID" value="MCW3484220.1"/>
    <property type="molecule type" value="Genomic_DNA"/>
</dbReference>
<dbReference type="Gene3D" id="3.40.50.980">
    <property type="match status" value="2"/>
</dbReference>
<dbReference type="PANTHER" id="PTHR45527">
    <property type="entry name" value="NONRIBOSOMAL PEPTIDE SYNTHETASE"/>
    <property type="match status" value="1"/>
</dbReference>
<keyword evidence="2" id="KW-0596">Phosphopantetheine</keyword>
<keyword evidence="7" id="KW-1185">Reference proteome</keyword>
<keyword evidence="4" id="KW-1133">Transmembrane helix</keyword>
<evidence type="ECO:0000313" key="6">
    <source>
        <dbReference type="EMBL" id="MCW3484220.1"/>
    </source>
</evidence>
<dbReference type="Gene3D" id="1.10.1200.10">
    <property type="entry name" value="ACP-like"/>
    <property type="match status" value="2"/>
</dbReference>
<dbReference type="PANTHER" id="PTHR45527:SF1">
    <property type="entry name" value="FATTY ACID SYNTHASE"/>
    <property type="match status" value="1"/>
</dbReference>
<comment type="caution">
    <text evidence="6">The sequence shown here is derived from an EMBL/GenBank/DDBJ whole genome shotgun (WGS) entry which is preliminary data.</text>
</comment>
<keyword evidence="4" id="KW-0472">Membrane</keyword>
<dbReference type="PROSITE" id="PS00455">
    <property type="entry name" value="AMP_BINDING"/>
    <property type="match status" value="2"/>
</dbReference>
<proteinExistence type="predicted"/>
<dbReference type="Gene3D" id="2.30.38.10">
    <property type="entry name" value="Luciferase, Domain 3"/>
    <property type="match status" value="1"/>
</dbReference>